<dbReference type="EMBL" id="KL363226">
    <property type="protein sequence ID" value="KFD52533.1"/>
    <property type="molecule type" value="Genomic_DNA"/>
</dbReference>
<evidence type="ECO:0000313" key="1">
    <source>
        <dbReference type="EMBL" id="KFD52533.1"/>
    </source>
</evidence>
<accession>A0A085N6W1</accession>
<dbReference type="Proteomes" id="UP000030758">
    <property type="component" value="Unassembled WGS sequence"/>
</dbReference>
<dbReference type="EMBL" id="KL367542">
    <property type="protein sequence ID" value="KFD65207.1"/>
    <property type="molecule type" value="Genomic_DNA"/>
</dbReference>
<dbReference type="Proteomes" id="UP000030764">
    <property type="component" value="Unassembled WGS sequence"/>
</dbReference>
<gene>
    <name evidence="1" type="ORF">M513_06567</name>
    <name evidence="2" type="ORF">M514_06567</name>
</gene>
<protein>
    <recommendedName>
        <fullName evidence="4">Receptor ligand binding region domain-containing protein</fullName>
    </recommendedName>
</protein>
<evidence type="ECO:0000313" key="3">
    <source>
        <dbReference type="Proteomes" id="UP000030764"/>
    </source>
</evidence>
<sequence>MQAIHGSDFQDVGQPVESSFDVQSVPRSTRAFLLRRFQWNFIGVLQENCDYLNRRTCVLSVCSFKNGQMAKEGHLMGSRFELSHLMNFSFLTIMLRCGLQDGVATLRNV</sequence>
<organism evidence="2">
    <name type="scientific">Trichuris suis</name>
    <name type="common">pig whipworm</name>
    <dbReference type="NCBI Taxonomy" id="68888"/>
    <lineage>
        <taxon>Eukaryota</taxon>
        <taxon>Metazoa</taxon>
        <taxon>Ecdysozoa</taxon>
        <taxon>Nematoda</taxon>
        <taxon>Enoplea</taxon>
        <taxon>Dorylaimia</taxon>
        <taxon>Trichinellida</taxon>
        <taxon>Trichuridae</taxon>
        <taxon>Trichuris</taxon>
    </lineage>
</organism>
<name>A0A085N6W1_9BILA</name>
<proteinExistence type="predicted"/>
<evidence type="ECO:0008006" key="4">
    <source>
        <dbReference type="Google" id="ProtNLM"/>
    </source>
</evidence>
<evidence type="ECO:0000313" key="2">
    <source>
        <dbReference type="EMBL" id="KFD65207.1"/>
    </source>
</evidence>
<keyword evidence="3" id="KW-1185">Reference proteome</keyword>
<dbReference type="AlphaFoldDB" id="A0A085N6W1"/>
<reference evidence="2 3" key="1">
    <citation type="journal article" date="2014" name="Nat. Genet.">
        <title>Genome and transcriptome of the porcine whipworm Trichuris suis.</title>
        <authorList>
            <person name="Jex A.R."/>
            <person name="Nejsum P."/>
            <person name="Schwarz E.M."/>
            <person name="Hu L."/>
            <person name="Young N.D."/>
            <person name="Hall R.S."/>
            <person name="Korhonen P.K."/>
            <person name="Liao S."/>
            <person name="Thamsborg S."/>
            <person name="Xia J."/>
            <person name="Xu P."/>
            <person name="Wang S."/>
            <person name="Scheerlinck J.P."/>
            <person name="Hofmann A."/>
            <person name="Sternberg P.W."/>
            <person name="Wang J."/>
            <person name="Gasser R.B."/>
        </authorList>
    </citation>
    <scope>NUCLEOTIDE SEQUENCE [LARGE SCALE GENOMIC DNA]</scope>
    <source>
        <strain evidence="2">DCEP-RM93F</strain>
        <strain evidence="1">DCEP-RM93M</strain>
    </source>
</reference>